<sequence length="88" mass="10130">MSSYQNIIDNITESPVESAIMVIALVIGLVGYYFVKNAPIMQNVRDKIDDYKHKMILSLIVKNNEIHNTNSWTFSNVVLYLLESYDMV</sequence>
<reference evidence="2" key="1">
    <citation type="journal article" date="2020" name="Nature">
        <title>Giant virus diversity and host interactions through global metagenomics.</title>
        <authorList>
            <person name="Schulz F."/>
            <person name="Roux S."/>
            <person name="Paez-Espino D."/>
            <person name="Jungbluth S."/>
            <person name="Walsh D.A."/>
            <person name="Denef V.J."/>
            <person name="McMahon K.D."/>
            <person name="Konstantinidis K.T."/>
            <person name="Eloe-Fadrosh E.A."/>
            <person name="Kyrpides N.C."/>
            <person name="Woyke T."/>
        </authorList>
    </citation>
    <scope>NUCLEOTIDE SEQUENCE</scope>
    <source>
        <strain evidence="2">GVMAG-M-3300023174-124</strain>
    </source>
</reference>
<dbReference type="AlphaFoldDB" id="A0A6C0D4P1"/>
<keyword evidence="1" id="KW-1133">Transmembrane helix</keyword>
<protein>
    <submittedName>
        <fullName evidence="2">Uncharacterized protein</fullName>
    </submittedName>
</protein>
<keyword evidence="1" id="KW-0812">Transmembrane</keyword>
<name>A0A6C0D4P1_9ZZZZ</name>
<organism evidence="2">
    <name type="scientific">viral metagenome</name>
    <dbReference type="NCBI Taxonomy" id="1070528"/>
    <lineage>
        <taxon>unclassified sequences</taxon>
        <taxon>metagenomes</taxon>
        <taxon>organismal metagenomes</taxon>
    </lineage>
</organism>
<evidence type="ECO:0000313" key="2">
    <source>
        <dbReference type="EMBL" id="QHT11778.1"/>
    </source>
</evidence>
<proteinExistence type="predicted"/>
<keyword evidence="1" id="KW-0472">Membrane</keyword>
<feature type="transmembrane region" description="Helical" evidence="1">
    <location>
        <begin position="18"/>
        <end position="35"/>
    </location>
</feature>
<accession>A0A6C0D4P1</accession>
<dbReference type="EMBL" id="MN739538">
    <property type="protein sequence ID" value="QHT11778.1"/>
    <property type="molecule type" value="Genomic_DNA"/>
</dbReference>
<evidence type="ECO:0000256" key="1">
    <source>
        <dbReference type="SAM" id="Phobius"/>
    </source>
</evidence>